<proteinExistence type="predicted"/>
<comment type="caution">
    <text evidence="1">The sequence shown here is derived from an EMBL/GenBank/DDBJ whole genome shotgun (WGS) entry which is preliminary data.</text>
</comment>
<name>A0ABS6V8I4_9SPHN</name>
<sequence length="277" mass="30311">MRLVLPVLMLAACSPLGEKPEAEPDADWPTILEAEPTDPAPLLAAEHERPYERITREATDLWVGNDRSLRAEITPLADMLEQDGVLAGWGTGGGSAMFDLAVTEADFDALVAEQGWDIPPYVGLTFVHPLQISAMSLAASEYVRFMPVEPQRTVFQLEALGQGRIFLENGCLWVGEPNGIRRLAFFHAETGVDVRDGELVLVDRTTTRTRGKVGEQFSWGAPNPFNEEWDAAKKLREACGDADVTNVGNPEATTLFEARYPGAAQERPNPTPPLAEN</sequence>
<dbReference type="Proteomes" id="UP000698028">
    <property type="component" value="Unassembled WGS sequence"/>
</dbReference>
<evidence type="ECO:0000313" key="2">
    <source>
        <dbReference type="Proteomes" id="UP000698028"/>
    </source>
</evidence>
<reference evidence="1 2" key="1">
    <citation type="submission" date="2021-07" db="EMBL/GenBank/DDBJ databases">
        <title>The draft genome sequence of Sphingomicrobium sp. B8.</title>
        <authorList>
            <person name="Mu L."/>
        </authorList>
    </citation>
    <scope>NUCLEOTIDE SEQUENCE [LARGE SCALE GENOMIC DNA]</scope>
    <source>
        <strain evidence="1 2">B8</strain>
    </source>
</reference>
<accession>A0ABS6V8I4</accession>
<gene>
    <name evidence="1" type="ORF">KTQ36_10965</name>
</gene>
<evidence type="ECO:0000313" key="1">
    <source>
        <dbReference type="EMBL" id="MBW0145811.1"/>
    </source>
</evidence>
<organism evidence="1 2">
    <name type="scientific">Sphingomicrobium clamense</name>
    <dbReference type="NCBI Taxonomy" id="2851013"/>
    <lineage>
        <taxon>Bacteria</taxon>
        <taxon>Pseudomonadati</taxon>
        <taxon>Pseudomonadota</taxon>
        <taxon>Alphaproteobacteria</taxon>
        <taxon>Sphingomonadales</taxon>
        <taxon>Sphingomonadaceae</taxon>
        <taxon>Sphingomicrobium</taxon>
    </lineage>
</organism>
<dbReference type="RefSeq" id="WP_218633692.1">
    <property type="nucleotide sequence ID" value="NZ_JAHVAH010000001.1"/>
</dbReference>
<protein>
    <submittedName>
        <fullName evidence="1">Uncharacterized protein</fullName>
    </submittedName>
</protein>
<dbReference type="EMBL" id="JAHVAH010000001">
    <property type="protein sequence ID" value="MBW0145811.1"/>
    <property type="molecule type" value="Genomic_DNA"/>
</dbReference>
<keyword evidence="2" id="KW-1185">Reference proteome</keyword>